<name>A0ABP2NKS2_9FIRM</name>
<evidence type="ECO:0000313" key="2">
    <source>
        <dbReference type="EMBL" id="EHR37716.1"/>
    </source>
</evidence>
<dbReference type="InterPro" id="IPR049100">
    <property type="entry name" value="TAGT"/>
</dbReference>
<evidence type="ECO:0000259" key="1">
    <source>
        <dbReference type="Pfam" id="PF20691"/>
    </source>
</evidence>
<dbReference type="Proteomes" id="UP000005963">
    <property type="component" value="Unassembled WGS sequence"/>
</dbReference>
<dbReference type="EMBL" id="ADMB01000046">
    <property type="protein sequence ID" value="EHR37716.1"/>
    <property type="molecule type" value="Genomic_DNA"/>
</dbReference>
<comment type="caution">
    <text evidence="2">The sequence shown here is derived from an EMBL/GenBank/DDBJ whole genome shotgun (WGS) entry which is preliminary data.</text>
</comment>
<dbReference type="GeneID" id="62778333"/>
<accession>A0ABP2NKS2</accession>
<keyword evidence="3" id="KW-1185">Reference proteome</keyword>
<sequence>MRDDFAAFILSNGRPNNIKTLRALKKGNYTGNWYIICDDLDVTLPEYKKKFKDRVIVFDKRAIAAKIDTGINDNEDMRAIVYARNACFDIAKQLGLTYFLELDDDYTSFDARYISKGKKDKLKVRKIKNLDNVFEAIIKFLDTSGALSVAIAQAGDYIGGIDGRFYKKGLARKCMNTFFCRTDNRFWWSGKQNEDVSTYTHLGNKGKLFFTYTKICIIQAATQQTTGGMTEVYLEKGGYNKPFSSVIFSPQAVKVAMMNTSHKRIHHKINWNLCTPKIINERYKKNKK</sequence>
<dbReference type="RefSeq" id="WP_008538237.1">
    <property type="nucleotide sequence ID" value="NZ_JH601090.1"/>
</dbReference>
<reference evidence="2 3" key="1">
    <citation type="submission" date="2012-01" db="EMBL/GenBank/DDBJ databases">
        <title>The Genome Sequence of Megamonas funiformis YIT 11815.</title>
        <authorList>
            <consortium name="The Broad Institute Genome Sequencing Platform"/>
            <person name="Earl A."/>
            <person name="Ward D."/>
            <person name="Feldgarden M."/>
            <person name="Gevers D."/>
            <person name="Morotomi M."/>
            <person name="Young S.K."/>
            <person name="Zeng Q."/>
            <person name="Gargeya S."/>
            <person name="Fitzgerald M."/>
            <person name="Haas B."/>
            <person name="Abouelleil A."/>
            <person name="Alvarado L."/>
            <person name="Arachchi H.M."/>
            <person name="Berlin A."/>
            <person name="Chapman S.B."/>
            <person name="Gearin G."/>
            <person name="Goldberg J."/>
            <person name="Griggs A."/>
            <person name="Gujja S."/>
            <person name="Hansen M."/>
            <person name="Heiman D."/>
            <person name="Howarth C."/>
            <person name="Larimer J."/>
            <person name="Lui A."/>
            <person name="MacDonald P.J.P."/>
            <person name="McCowen C."/>
            <person name="Montmayeur A."/>
            <person name="Murphy C."/>
            <person name="Neiman D."/>
            <person name="Pearson M."/>
            <person name="Priest M."/>
            <person name="Roberts A."/>
            <person name="Saif S."/>
            <person name="Shea T."/>
            <person name="Sisk P."/>
            <person name="Stolte C."/>
            <person name="Sykes S."/>
            <person name="Wortman J."/>
            <person name="Nusbaum C."/>
            <person name="Birren B."/>
        </authorList>
    </citation>
    <scope>NUCLEOTIDE SEQUENCE [LARGE SCALE GENOMIC DNA]</scope>
    <source>
        <strain evidence="2 3">YIT 11815</strain>
    </source>
</reference>
<proteinExistence type="predicted"/>
<organism evidence="2 3">
    <name type="scientific">Megamonas funiformis YIT 11815</name>
    <dbReference type="NCBI Taxonomy" id="742816"/>
    <lineage>
        <taxon>Bacteria</taxon>
        <taxon>Bacillati</taxon>
        <taxon>Bacillota</taxon>
        <taxon>Negativicutes</taxon>
        <taxon>Selenomonadales</taxon>
        <taxon>Selenomonadaceae</taxon>
        <taxon>Megamonas</taxon>
    </lineage>
</organism>
<evidence type="ECO:0000313" key="3">
    <source>
        <dbReference type="Proteomes" id="UP000005963"/>
    </source>
</evidence>
<dbReference type="Pfam" id="PF20691">
    <property type="entry name" value="TAGT"/>
    <property type="match status" value="1"/>
</dbReference>
<protein>
    <recommendedName>
        <fullName evidence="1">TET-Associated Glycosyltransferase domain-containing protein</fullName>
    </recommendedName>
</protein>
<feature type="domain" description="TET-Associated Glycosyltransferase" evidence="1">
    <location>
        <begin position="6"/>
        <end position="228"/>
    </location>
</feature>
<gene>
    <name evidence="2" type="ORF">HMPREF9454_00960</name>
</gene>